<dbReference type="InterPro" id="IPR001123">
    <property type="entry name" value="LeuE-type"/>
</dbReference>
<comment type="caution">
    <text evidence="7">The sequence shown here is derived from an EMBL/GenBank/DDBJ whole genome shotgun (WGS) entry which is preliminary data.</text>
</comment>
<organism evidence="7 8">
    <name type="scientific">Stutzerimonas stutzeri</name>
    <name type="common">Pseudomonas stutzeri</name>
    <dbReference type="NCBI Taxonomy" id="316"/>
    <lineage>
        <taxon>Bacteria</taxon>
        <taxon>Pseudomonadati</taxon>
        <taxon>Pseudomonadota</taxon>
        <taxon>Gammaproteobacteria</taxon>
        <taxon>Pseudomonadales</taxon>
        <taxon>Pseudomonadaceae</taxon>
        <taxon>Stutzerimonas</taxon>
    </lineage>
</organism>
<reference evidence="7 8" key="1">
    <citation type="submission" date="2018-01" db="EMBL/GenBank/DDBJ databases">
        <title>Denitrification phenotypes of diverse strains of Pseudomonas stutzeri.</title>
        <authorList>
            <person name="Milligan D.A."/>
            <person name="Bergaust L."/>
            <person name="Bakken L.R."/>
            <person name="Frostegard A."/>
        </authorList>
    </citation>
    <scope>NUCLEOTIDE SEQUENCE [LARGE SCALE GENOMIC DNA]</scope>
    <source>
        <strain evidence="7 8">24a75</strain>
    </source>
</reference>
<keyword evidence="4 6" id="KW-1133">Transmembrane helix</keyword>
<dbReference type="PANTHER" id="PTHR30086">
    <property type="entry name" value="ARGININE EXPORTER PROTEIN ARGO"/>
    <property type="match status" value="1"/>
</dbReference>
<dbReference type="GO" id="GO:0033228">
    <property type="term" value="P:cysteine export across plasma membrane"/>
    <property type="evidence" value="ECO:0007669"/>
    <property type="project" value="TreeGrafter"/>
</dbReference>
<dbReference type="Proteomes" id="UP000236023">
    <property type="component" value="Unassembled WGS sequence"/>
</dbReference>
<evidence type="ECO:0000256" key="4">
    <source>
        <dbReference type="ARBA" id="ARBA00022989"/>
    </source>
</evidence>
<dbReference type="Pfam" id="PF01810">
    <property type="entry name" value="LysE"/>
    <property type="match status" value="1"/>
</dbReference>
<evidence type="ECO:0000313" key="8">
    <source>
        <dbReference type="Proteomes" id="UP000236023"/>
    </source>
</evidence>
<evidence type="ECO:0000256" key="6">
    <source>
        <dbReference type="SAM" id="Phobius"/>
    </source>
</evidence>
<feature type="non-terminal residue" evidence="7">
    <location>
        <position position="212"/>
    </location>
</feature>
<gene>
    <name evidence="7" type="ORF">CXK94_11710</name>
</gene>
<protein>
    <recommendedName>
        <fullName evidence="9">Lysine transporter LysE</fullName>
    </recommendedName>
</protein>
<evidence type="ECO:0000256" key="2">
    <source>
        <dbReference type="ARBA" id="ARBA00022475"/>
    </source>
</evidence>
<keyword evidence="5 6" id="KW-0472">Membrane</keyword>
<evidence type="ECO:0000256" key="5">
    <source>
        <dbReference type="ARBA" id="ARBA00023136"/>
    </source>
</evidence>
<feature type="transmembrane region" description="Helical" evidence="6">
    <location>
        <begin position="34"/>
        <end position="60"/>
    </location>
</feature>
<evidence type="ECO:0000313" key="7">
    <source>
        <dbReference type="EMBL" id="PNG09197.1"/>
    </source>
</evidence>
<evidence type="ECO:0000256" key="3">
    <source>
        <dbReference type="ARBA" id="ARBA00022692"/>
    </source>
</evidence>
<keyword evidence="3 6" id="KW-0812">Transmembrane</keyword>
<name>A0A2N8T374_STUST</name>
<dbReference type="GO" id="GO:0015171">
    <property type="term" value="F:amino acid transmembrane transporter activity"/>
    <property type="evidence" value="ECO:0007669"/>
    <property type="project" value="TreeGrafter"/>
</dbReference>
<comment type="subcellular location">
    <subcellularLocation>
        <location evidence="1">Cell membrane</location>
        <topology evidence="1">Multi-pass membrane protein</topology>
    </subcellularLocation>
</comment>
<dbReference type="GO" id="GO:0005886">
    <property type="term" value="C:plasma membrane"/>
    <property type="evidence" value="ECO:0007669"/>
    <property type="project" value="UniProtKB-SubCell"/>
</dbReference>
<dbReference type="EMBL" id="POUT01000006">
    <property type="protein sequence ID" value="PNG09197.1"/>
    <property type="molecule type" value="Genomic_DNA"/>
</dbReference>
<proteinExistence type="predicted"/>
<dbReference type="RefSeq" id="WP_102894475.1">
    <property type="nucleotide sequence ID" value="NZ_POUT01000006.1"/>
</dbReference>
<dbReference type="PANTHER" id="PTHR30086:SF20">
    <property type="entry name" value="ARGININE EXPORTER PROTEIN ARGO-RELATED"/>
    <property type="match status" value="1"/>
</dbReference>
<dbReference type="AlphaFoldDB" id="A0A2N8T374"/>
<evidence type="ECO:0008006" key="9">
    <source>
        <dbReference type="Google" id="ProtNLM"/>
    </source>
</evidence>
<keyword evidence="2" id="KW-1003">Cell membrane</keyword>
<evidence type="ECO:0000256" key="1">
    <source>
        <dbReference type="ARBA" id="ARBA00004651"/>
    </source>
</evidence>
<sequence length="212" mass="22484">MSQWLPFALFAFVASITPGPTNILVLSNSSRFGVIAAVPIILGAGSAAAAIVLLVGLGAGEWLLRHPQLQQSMTWLGLGWLLYLAWQIATSPADPLLAPATSRRLGALGAAGLQLVNPKTWMMAFAVVSVFAGANADAGRYLLHALLFFLIALPCLTTWAVLGLGAAKLRNRPPNPSPRFFQITAWCPPIFGGHHFKPLSGGFRVSTAPYIS</sequence>
<feature type="transmembrane region" description="Helical" evidence="6">
    <location>
        <begin position="141"/>
        <end position="162"/>
    </location>
</feature>
<accession>A0A2N8T374</accession>